<protein>
    <recommendedName>
        <fullName evidence="7">Phospholipase B-like</fullName>
        <ecNumber evidence="7">3.1.1.-</ecNumber>
    </recommendedName>
</protein>
<dbReference type="EC" id="3.1.1.-" evidence="7"/>
<keyword evidence="6" id="KW-0325">Glycoprotein</keyword>
<evidence type="ECO:0000256" key="7">
    <source>
        <dbReference type="RuleBase" id="RU364138"/>
    </source>
</evidence>
<evidence type="ECO:0000313" key="8">
    <source>
        <dbReference type="EMBL" id="CAD7622237.1"/>
    </source>
</evidence>
<keyword evidence="3 7" id="KW-0378">Hydrolase</keyword>
<dbReference type="PANTHER" id="PTHR12370">
    <property type="entry name" value="PHOSPHOLIPASE B-RELATED"/>
    <property type="match status" value="1"/>
</dbReference>
<evidence type="ECO:0000256" key="2">
    <source>
        <dbReference type="ARBA" id="ARBA00022729"/>
    </source>
</evidence>
<dbReference type="AlphaFoldDB" id="A0A7R9KFM2"/>
<dbReference type="OrthoDB" id="443524at2759"/>
<dbReference type="Proteomes" id="UP000759131">
    <property type="component" value="Unassembled WGS sequence"/>
</dbReference>
<dbReference type="Pfam" id="PF04916">
    <property type="entry name" value="Phospholip_B"/>
    <property type="match status" value="1"/>
</dbReference>
<evidence type="ECO:0000256" key="1">
    <source>
        <dbReference type="ARBA" id="ARBA00007835"/>
    </source>
</evidence>
<comment type="similarity">
    <text evidence="1 7">Belongs to the phospholipase B-like family.</text>
</comment>
<dbReference type="GO" id="GO:0009395">
    <property type="term" value="P:phospholipid catabolic process"/>
    <property type="evidence" value="ECO:0007669"/>
    <property type="project" value="TreeGrafter"/>
</dbReference>
<evidence type="ECO:0000256" key="4">
    <source>
        <dbReference type="ARBA" id="ARBA00022963"/>
    </source>
</evidence>
<keyword evidence="2" id="KW-0732">Signal</keyword>
<dbReference type="GO" id="GO:0004620">
    <property type="term" value="F:phospholipase activity"/>
    <property type="evidence" value="ECO:0007669"/>
    <property type="project" value="InterPro"/>
</dbReference>
<organism evidence="8">
    <name type="scientific">Medioppia subpectinata</name>
    <dbReference type="NCBI Taxonomy" id="1979941"/>
    <lineage>
        <taxon>Eukaryota</taxon>
        <taxon>Metazoa</taxon>
        <taxon>Ecdysozoa</taxon>
        <taxon>Arthropoda</taxon>
        <taxon>Chelicerata</taxon>
        <taxon>Arachnida</taxon>
        <taxon>Acari</taxon>
        <taxon>Acariformes</taxon>
        <taxon>Sarcoptiformes</taxon>
        <taxon>Oribatida</taxon>
        <taxon>Brachypylina</taxon>
        <taxon>Oppioidea</taxon>
        <taxon>Oppiidae</taxon>
        <taxon>Medioppia</taxon>
    </lineage>
</organism>
<keyword evidence="5 7" id="KW-0443">Lipid metabolism</keyword>
<sequence length="490" mass="55930">MSGLLEGYVTGELIHMSYLNTIDGFCAKRKQFCDALKHFHETNTAFINAMIKSHANDDYWHQLGLIYDQIRGLEDGYMYWKIDEHVIQESDETNAMSEIWWLNILNEVYELEAILTPNSTTIPYRDHCSALVKVLPDGSDLYVAHNTWTTYKSMLRVLKQYSFAFNGLTTGALIPGHSVAMSSYPGSVFSGDDYYALSSGLVVQETTNHVWDASLFARVRPDRVVVEFARNVVANRLATGGRQWTEIFARYNSGTYNNQFMIVDYKRFTMGTPVTQLADDLLWVCEQIPGNVTVADLTTLLRTTGYYGSYNNPYFKYILDISGWTDMERKVGTIYNYDKTARCVIFHREQPNVTDMNTLYTFMRYNDFEHDPLSLCSHYNLNCEPDYSSCLTIAGRLDLNSPTGHYPIGNGHEYSGAIDAKLTNAQMSSELEMLAVSGPTHRNHPPFRWSTSGAGADVRHIDHPDVFDFKPIYTKWYPNKWFVADDIIDG</sequence>
<dbReference type="EMBL" id="OC855564">
    <property type="protein sequence ID" value="CAD7622237.1"/>
    <property type="molecule type" value="Genomic_DNA"/>
</dbReference>
<dbReference type="InterPro" id="IPR007000">
    <property type="entry name" value="PLipase_B-like"/>
</dbReference>
<dbReference type="GO" id="GO:0005576">
    <property type="term" value="C:extracellular region"/>
    <property type="evidence" value="ECO:0007669"/>
    <property type="project" value="TreeGrafter"/>
</dbReference>
<comment type="function">
    <text evidence="7">Putative phospholipase.</text>
</comment>
<proteinExistence type="inferred from homology"/>
<evidence type="ECO:0000313" key="9">
    <source>
        <dbReference type="Proteomes" id="UP000759131"/>
    </source>
</evidence>
<dbReference type="EMBL" id="CAJPIZ010000989">
    <property type="protein sequence ID" value="CAG2102667.1"/>
    <property type="molecule type" value="Genomic_DNA"/>
</dbReference>
<dbReference type="PANTHER" id="PTHR12370:SF3">
    <property type="entry name" value="PHOSPHOLIPASE B-LIKE 2-RELATED"/>
    <property type="match status" value="1"/>
</dbReference>
<evidence type="ECO:0000256" key="3">
    <source>
        <dbReference type="ARBA" id="ARBA00022801"/>
    </source>
</evidence>
<keyword evidence="9" id="KW-1185">Reference proteome</keyword>
<gene>
    <name evidence="8" type="ORF">OSB1V03_LOCUS2702</name>
</gene>
<reference evidence="8" key="1">
    <citation type="submission" date="2020-11" db="EMBL/GenBank/DDBJ databases">
        <authorList>
            <person name="Tran Van P."/>
        </authorList>
    </citation>
    <scope>NUCLEOTIDE SEQUENCE</scope>
</reference>
<keyword evidence="4 7" id="KW-0442">Lipid degradation</keyword>
<evidence type="ECO:0000256" key="5">
    <source>
        <dbReference type="ARBA" id="ARBA00023098"/>
    </source>
</evidence>
<name>A0A7R9KFM2_9ACAR</name>
<accession>A0A7R9KFM2</accession>
<evidence type="ECO:0000256" key="6">
    <source>
        <dbReference type="ARBA" id="ARBA00023180"/>
    </source>
</evidence>
<dbReference type="Gene3D" id="3.60.60.30">
    <property type="match status" value="1"/>
</dbReference>